<dbReference type="PANTHER" id="PTHR38340:SF1">
    <property type="entry name" value="S-LAYER PROTEIN"/>
    <property type="match status" value="1"/>
</dbReference>
<evidence type="ECO:0000256" key="1">
    <source>
        <dbReference type="ARBA" id="ARBA00004613"/>
    </source>
</evidence>
<dbReference type="Pfam" id="PF00353">
    <property type="entry name" value="HemolysinCabind"/>
    <property type="match status" value="7"/>
</dbReference>
<dbReference type="SUPFAM" id="SSF51120">
    <property type="entry name" value="beta-Roll"/>
    <property type="match status" value="2"/>
</dbReference>
<accession>A0A931HD82</accession>
<dbReference type="InterPro" id="IPR011049">
    <property type="entry name" value="Serralysin-like_metalloprot_C"/>
</dbReference>
<evidence type="ECO:0000256" key="2">
    <source>
        <dbReference type="ARBA" id="ARBA00022525"/>
    </source>
</evidence>
<dbReference type="PANTHER" id="PTHR38340">
    <property type="entry name" value="S-LAYER PROTEIN"/>
    <property type="match status" value="1"/>
</dbReference>
<comment type="caution">
    <text evidence="3">The sequence shown here is derived from an EMBL/GenBank/DDBJ whole genome shotgun (WGS) entry which is preliminary data.</text>
</comment>
<reference evidence="3" key="1">
    <citation type="submission" date="2020-11" db="EMBL/GenBank/DDBJ databases">
        <title>Novosphingobium aureum sp. nov., a marine bacterium isolated from sediment of a salt flat.</title>
        <authorList>
            <person name="Yoo Y."/>
            <person name="Kim J.-J."/>
        </authorList>
    </citation>
    <scope>NUCLEOTIDE SEQUENCE</scope>
    <source>
        <strain evidence="3">YJ-S2-02</strain>
    </source>
</reference>
<evidence type="ECO:0000313" key="4">
    <source>
        <dbReference type="Proteomes" id="UP000617634"/>
    </source>
</evidence>
<evidence type="ECO:0000313" key="3">
    <source>
        <dbReference type="EMBL" id="MBH0113629.1"/>
    </source>
</evidence>
<dbReference type="InterPro" id="IPR001343">
    <property type="entry name" value="Hemolysn_Ca-bd"/>
</dbReference>
<dbReference type="EMBL" id="JADZGI010000001">
    <property type="protein sequence ID" value="MBH0113629.1"/>
    <property type="molecule type" value="Genomic_DNA"/>
</dbReference>
<evidence type="ECO:0008006" key="5">
    <source>
        <dbReference type="Google" id="ProtNLM"/>
    </source>
</evidence>
<dbReference type="PROSITE" id="PS00330">
    <property type="entry name" value="HEMOLYSIN_CALCIUM"/>
    <property type="match status" value="2"/>
</dbReference>
<sequence length="506" mass="51440">MARLFLDGGSGDDTIEAEPYFVFDGSTFAGTLENIVHGGYGDDVITASADLDEYDGTASNVIAGDSGADTIEVFASTSFYGFGSEAFNVVEGGSGHDLIRARVEGISNGGDEVANTITGGLGNDDIEAGAYVTSNASTQYVEQDLTGGAGSDRLVGWLEAGDDGSAEATLTIDGGSGHDTIEATSALGGDYFSFHEIVHALNGGSGRDTIASSITSTAAGSYLVTAAGGSGSDALTSLIELTPEEGTGGEPAHNVLSGDLGADTILASITLAPGWSLDDSDLLNQIDGGQGSDLLEAQLILDLDGVEQWADSFDVGENVIHGGTGNDTLIGRVLIEGGEDGVSFAASSSLYGGAGQDTLTVIGGTGNLLDGGARNDVLLGGDGADRLIGGSGADRLTGGLGEDTFVFDVLEQTYRRDRVMDFESGVDTIELATAAFAALADLGTGALDSGELSYGKNAETPDQHLFYDQTTGVLYYDADGSGSTDKVQIAIFDDLATIEASDIYLV</sequence>
<dbReference type="InterPro" id="IPR018511">
    <property type="entry name" value="Hemolysin-typ_Ca-bd_CS"/>
</dbReference>
<organism evidence="3 4">
    <name type="scientific">Novosphingobium aureum</name>
    <dbReference type="NCBI Taxonomy" id="2792964"/>
    <lineage>
        <taxon>Bacteria</taxon>
        <taxon>Pseudomonadati</taxon>
        <taxon>Pseudomonadota</taxon>
        <taxon>Alphaproteobacteria</taxon>
        <taxon>Sphingomonadales</taxon>
        <taxon>Sphingomonadaceae</taxon>
        <taxon>Novosphingobium</taxon>
    </lineage>
</organism>
<keyword evidence="4" id="KW-1185">Reference proteome</keyword>
<gene>
    <name evidence="3" type="ORF">I5E68_11775</name>
</gene>
<dbReference type="GO" id="GO:0005576">
    <property type="term" value="C:extracellular region"/>
    <property type="evidence" value="ECO:0007669"/>
    <property type="project" value="UniProtKB-SubCell"/>
</dbReference>
<proteinExistence type="predicted"/>
<name>A0A931HD82_9SPHN</name>
<keyword evidence="2" id="KW-0964">Secreted</keyword>
<dbReference type="InterPro" id="IPR050557">
    <property type="entry name" value="RTX_toxin/Mannuronan_C5-epim"/>
</dbReference>
<dbReference type="AlphaFoldDB" id="A0A931HD82"/>
<dbReference type="Proteomes" id="UP000617634">
    <property type="component" value="Unassembled WGS sequence"/>
</dbReference>
<protein>
    <recommendedName>
        <fullName evidence="5">Calcium-binding protein</fullName>
    </recommendedName>
</protein>
<dbReference type="Gene3D" id="2.150.10.10">
    <property type="entry name" value="Serralysin-like metalloprotease, C-terminal"/>
    <property type="match status" value="1"/>
</dbReference>
<dbReference type="GO" id="GO:0005509">
    <property type="term" value="F:calcium ion binding"/>
    <property type="evidence" value="ECO:0007669"/>
    <property type="project" value="InterPro"/>
</dbReference>
<dbReference type="PRINTS" id="PR00313">
    <property type="entry name" value="CABNDNGRPT"/>
</dbReference>
<comment type="subcellular location">
    <subcellularLocation>
        <location evidence="1">Secreted</location>
    </subcellularLocation>
</comment>